<feature type="region of interest" description="Disordered" evidence="2">
    <location>
        <begin position="561"/>
        <end position="599"/>
    </location>
</feature>
<dbReference type="PROSITE" id="PS50157">
    <property type="entry name" value="ZINC_FINGER_C2H2_2"/>
    <property type="match status" value="3"/>
</dbReference>
<evidence type="ECO:0000256" key="2">
    <source>
        <dbReference type="SAM" id="MobiDB-lite"/>
    </source>
</evidence>
<feature type="region of interest" description="Disordered" evidence="2">
    <location>
        <begin position="257"/>
        <end position="300"/>
    </location>
</feature>
<feature type="compositionally biased region" description="Pro residues" evidence="2">
    <location>
        <begin position="262"/>
        <end position="271"/>
    </location>
</feature>
<name>A0AA40I001_CNENI</name>
<sequence>MVQPRGCSDEEDHGEEPKDGAAERDTDRAASKDSGGPGARQPAGEASSLRDYAASTMTEFLGMFGYDDQNTRDELARKISFEKLHAGSAPEVATSSALPAGEDALSKRARFSKYEEYIRKLKAGEQLSWPAHGTKAEERAGKDAVGPLPGLRLPSHTAHLETKATILPLPSHSSVPMQGLVARASKYDFFIQKLKTGENLRPQNGSTYKKPSKYDLENVKYLHLFKPGEGSPDMGGAIAFKTGKVGRPSKYDVRAIQKPGPAKVPPAPSLAPAPLASVPSAPSAAGPGPEPPASLPFNTPEYLKSTFSKTDSITTGTVSTVKNGLPTDKPAVTEDVNIYQKYIARFSGSQHCGHIHCAYQYREHYHCLDPECNYQRFTSKQDVIRHYNMHKKRDNSLQHGFMRFSPLDDCSVYYHGCHLNGKSTHYHCMQVGCNKVYTSTSDVMTHENFHKKNTQLINDGFQRFRATEDCGTADCQFYGQKTTHFHCRRPGCTFTFKNKCDIEKHKSYHIKDDAYAKDGFKKFYKYEECKYEGCVYSKATNHFHCIRAGCGFTFTSTSQMTSHKRKHERRHIRSSGVLGLPPSLLGAKDTEQEESSNDDLVDFSALSSKNSSLSASPTSQQSSASLAAATATAAAEAGPGAAKPPNSKISGLLSQGLPGSIPLALALSNSGLPAAASYFPILPGRGSASLPVGTPGLMGALSSGAAASAAPDTPTLAASGAGDSAPAAAAASVSVPPASIMERISASKGLISPMMARLAAAALKPSATFDPGDVPGTGVQPGGGGCTSGTLGETHARTAPEAAEASPGSAQSGLPRRTFSTGIALTCCPLGRRGNGQQATPARFPPAPGKQEPGENAGAPGSHEASQDRSLDLTVKEPSNESNGHAVPANSSLLSSLMNKMSQGNPNLGSLLNIKTEAEGSPNVESSPFLGKAAKALAPEKLPEPWKMYLRRFSTKDFCDAQCDFLHKAHFHCVVEECGALFSTLDGAIKHANFHFRTEGGAAKGNAEASFPASAAETKPSLAPSSPPAPPVTTATVSSLEGPTPSLAAVPSAPTLLAWKQLASTIPQMPQIPTSVPHLPSSPLATTSLENAKPQVKPGFLQFQENDPCLATDCKYANKFHFHCLFGNCKYVCKTSGKAESHCLDHINPNNNLVNVRDQFAYYSLQCLCPNQHCEFRMRGHYHCLRTGCYFVTNITTKLPWHIKKHEKAERRAANGFKYFTKREECGRLGCKYNQVNSHFHCIREGCQFSFLLKHQMTSHARKHMRRMLGKNFDRVPPSQGPPSLMDTETDEYMDYTGCSPGAVSSESSTMDRSCSSTPVGNESTAAGERRRGRETAGEGRPRRAEGTWELPASARPLLPRPALLSPATLGATRGLAHPIGGQPSFPPVTATPTPVKSDVPLVQDAAGNTISMPTASGAKKRFWIIEDMSPFGKRRKTASSRKMLDEGMMLEGFRRFDLYEDCKDAACQFSLKVTHYHCTRENCGYKFCGRTHMYKHAQHHDRVDNLVLDDFKRFKASLSCHFADCPFSGTSTHFHCLRCRFRCTDSTKVTAHRKHHGKQDVISAAGFCQFSSSADCAVPDCKYKLKCSHFHCTFPGCRHTVVGMSQMDSHKRKHEKQERGEPGPDGPAPGPAGGLDGSLPLGPEPAGSLLFLQRAAGLGLELGDAGDPGPPDGPAARDGPGPAPAPAPGPAAGESSPEDEEDEEELNEEAEDEDEDEEDEDDEDEDDDDEDDEDLRTDSEESLPEAGPGARSPERAGLGAPAPPAPSTPATAAATSP</sequence>
<feature type="compositionally biased region" description="Low complexity" evidence="2">
    <location>
        <begin position="574"/>
        <end position="586"/>
    </location>
</feature>
<gene>
    <name evidence="4" type="ORF">QTO34_019081</name>
</gene>
<dbReference type="PROSITE" id="PS00028">
    <property type="entry name" value="ZINC_FINGER_C2H2_1"/>
    <property type="match status" value="8"/>
</dbReference>
<feature type="compositionally biased region" description="Basic residues" evidence="2">
    <location>
        <begin position="562"/>
        <end position="573"/>
    </location>
</feature>
<evidence type="ECO:0000259" key="3">
    <source>
        <dbReference type="PROSITE" id="PS50157"/>
    </source>
</evidence>
<feature type="compositionally biased region" description="Basic and acidic residues" evidence="2">
    <location>
        <begin position="15"/>
        <end position="31"/>
    </location>
</feature>
<keyword evidence="5" id="KW-1185">Reference proteome</keyword>
<reference evidence="4" key="1">
    <citation type="submission" date="2023-06" db="EMBL/GenBank/DDBJ databases">
        <title>Reference genome for the Northern bat (Eptesicus nilssonii), a most northern bat species.</title>
        <authorList>
            <person name="Laine V.N."/>
            <person name="Pulliainen A.T."/>
            <person name="Lilley T.M."/>
        </authorList>
    </citation>
    <scope>NUCLEOTIDE SEQUENCE</scope>
    <source>
        <strain evidence="4">BLF_Eptnil</strain>
        <tissue evidence="4">Kidney</tissue>
    </source>
</reference>
<dbReference type="InterPro" id="IPR040373">
    <property type="entry name" value="CASZ1"/>
</dbReference>
<protein>
    <recommendedName>
        <fullName evidence="3">C2H2-type domain-containing protein</fullName>
    </recommendedName>
</protein>
<feature type="compositionally biased region" description="Basic and acidic residues" evidence="2">
    <location>
        <begin position="1328"/>
        <end position="1347"/>
    </location>
</feature>
<dbReference type="GO" id="GO:0045664">
    <property type="term" value="P:regulation of neuron differentiation"/>
    <property type="evidence" value="ECO:0007669"/>
    <property type="project" value="TreeGrafter"/>
</dbReference>
<feature type="compositionally biased region" description="Low complexity" evidence="2">
    <location>
        <begin position="1769"/>
        <end position="1778"/>
    </location>
</feature>
<feature type="compositionally biased region" description="Low complexity" evidence="2">
    <location>
        <begin position="272"/>
        <end position="287"/>
    </location>
</feature>
<dbReference type="Proteomes" id="UP001177744">
    <property type="component" value="Unassembled WGS sequence"/>
</dbReference>
<dbReference type="EMBL" id="JAULJE010000008">
    <property type="protein sequence ID" value="KAK1340511.1"/>
    <property type="molecule type" value="Genomic_DNA"/>
</dbReference>
<feature type="region of interest" description="Disordered" evidence="2">
    <location>
        <begin position="1301"/>
        <end position="1347"/>
    </location>
</feature>
<feature type="region of interest" description="Disordered" evidence="2">
    <location>
        <begin position="1"/>
        <end position="51"/>
    </location>
</feature>
<keyword evidence="1" id="KW-0479">Metal-binding</keyword>
<accession>A0AA40I001</accession>
<feature type="region of interest" description="Disordered" evidence="2">
    <location>
        <begin position="830"/>
        <end position="889"/>
    </location>
</feature>
<evidence type="ECO:0000313" key="5">
    <source>
        <dbReference type="Proteomes" id="UP001177744"/>
    </source>
</evidence>
<dbReference type="PANTHER" id="PTHR12451:SF0">
    <property type="entry name" value="ZINC FINGER PROTEIN CASTOR HOMOLOG 1"/>
    <property type="match status" value="1"/>
</dbReference>
<dbReference type="GO" id="GO:0000981">
    <property type="term" value="F:DNA-binding transcription factor activity, RNA polymerase II-specific"/>
    <property type="evidence" value="ECO:0007669"/>
    <property type="project" value="TreeGrafter"/>
</dbReference>
<dbReference type="GO" id="GO:0000977">
    <property type="term" value="F:RNA polymerase II transcription regulatory region sequence-specific DNA binding"/>
    <property type="evidence" value="ECO:0007669"/>
    <property type="project" value="TreeGrafter"/>
</dbReference>
<organism evidence="4 5">
    <name type="scientific">Cnephaeus nilssonii</name>
    <name type="common">Northern bat</name>
    <name type="synonym">Eptesicus nilssonii</name>
    <dbReference type="NCBI Taxonomy" id="3371016"/>
    <lineage>
        <taxon>Eukaryota</taxon>
        <taxon>Metazoa</taxon>
        <taxon>Chordata</taxon>
        <taxon>Craniata</taxon>
        <taxon>Vertebrata</taxon>
        <taxon>Euteleostomi</taxon>
        <taxon>Mammalia</taxon>
        <taxon>Eutheria</taxon>
        <taxon>Laurasiatheria</taxon>
        <taxon>Chiroptera</taxon>
        <taxon>Yangochiroptera</taxon>
        <taxon>Vespertilionidae</taxon>
        <taxon>Cnephaeus</taxon>
    </lineage>
</organism>
<dbReference type="InterPro" id="IPR013087">
    <property type="entry name" value="Znf_C2H2_type"/>
</dbReference>
<dbReference type="GO" id="GO:0005634">
    <property type="term" value="C:nucleus"/>
    <property type="evidence" value="ECO:0007669"/>
    <property type="project" value="TreeGrafter"/>
</dbReference>
<keyword evidence="1" id="KW-0862">Zinc</keyword>
<comment type="caution">
    <text evidence="4">The sequence shown here is derived from an EMBL/GenBank/DDBJ whole genome shotgun (WGS) entry which is preliminary data.</text>
</comment>
<feature type="compositionally biased region" description="Polar residues" evidence="2">
    <location>
        <begin position="1303"/>
        <end position="1324"/>
    </location>
</feature>
<feature type="compositionally biased region" description="Low complexity" evidence="2">
    <location>
        <begin position="799"/>
        <end position="813"/>
    </location>
</feature>
<dbReference type="GO" id="GO:0045944">
    <property type="term" value="P:positive regulation of transcription by RNA polymerase II"/>
    <property type="evidence" value="ECO:0007669"/>
    <property type="project" value="TreeGrafter"/>
</dbReference>
<feature type="region of interest" description="Disordered" evidence="2">
    <location>
        <begin position="1609"/>
        <end position="1647"/>
    </location>
</feature>
<feature type="domain" description="C2H2-type" evidence="3">
    <location>
        <begin position="543"/>
        <end position="572"/>
    </location>
</feature>
<dbReference type="SMART" id="SM00355">
    <property type="entry name" value="ZnF_C2H2"/>
    <property type="match status" value="11"/>
</dbReference>
<feature type="region of interest" description="Disordered" evidence="2">
    <location>
        <begin position="1005"/>
        <end position="1044"/>
    </location>
</feature>
<feature type="domain" description="C2H2-type" evidence="3">
    <location>
        <begin position="1477"/>
        <end position="1501"/>
    </location>
</feature>
<feature type="region of interest" description="Disordered" evidence="2">
    <location>
        <begin position="1661"/>
        <end position="1778"/>
    </location>
</feature>
<keyword evidence="1" id="KW-0863">Zinc-finger</keyword>
<dbReference type="GO" id="GO:0008270">
    <property type="term" value="F:zinc ion binding"/>
    <property type="evidence" value="ECO:0007669"/>
    <property type="project" value="UniProtKB-KW"/>
</dbReference>
<feature type="region of interest" description="Disordered" evidence="2">
    <location>
        <begin position="783"/>
        <end position="816"/>
    </location>
</feature>
<proteinExistence type="predicted"/>
<feature type="compositionally biased region" description="Basic and acidic residues" evidence="2">
    <location>
        <begin position="865"/>
        <end position="879"/>
    </location>
</feature>
<feature type="domain" description="C2H2-type" evidence="3">
    <location>
        <begin position="426"/>
        <end position="455"/>
    </location>
</feature>
<evidence type="ECO:0000256" key="1">
    <source>
        <dbReference type="PROSITE-ProRule" id="PRU00042"/>
    </source>
</evidence>
<evidence type="ECO:0000313" key="4">
    <source>
        <dbReference type="EMBL" id="KAK1340511.1"/>
    </source>
</evidence>
<feature type="compositionally biased region" description="Acidic residues" evidence="2">
    <location>
        <begin position="1697"/>
        <end position="1744"/>
    </location>
</feature>
<dbReference type="PANTHER" id="PTHR12451">
    <property type="entry name" value="TRANSCRIPTION FACTOR CASTOR PROTEIN MING -RELATED"/>
    <property type="match status" value="1"/>
</dbReference>